<protein>
    <submittedName>
        <fullName evidence="1">Uncharacterized protein</fullName>
    </submittedName>
</protein>
<comment type="caution">
    <text evidence="1">The sequence shown here is derived from an EMBL/GenBank/DDBJ whole genome shotgun (WGS) entry which is preliminary data.</text>
</comment>
<dbReference type="Proteomes" id="UP000017668">
    <property type="component" value="Unassembled WGS sequence"/>
</dbReference>
<accession>A0ABN0HRC0</accession>
<proteinExistence type="predicted"/>
<keyword evidence="2" id="KW-1185">Reference proteome</keyword>
<gene>
    <name evidence="1" type="ORF">C241_02979</name>
</gene>
<reference evidence="1 2" key="1">
    <citation type="journal article" date="2013" name="Genome Announc.">
        <title>Genome Sequence of Rhizobium lupini HPC(L) Isolated from Saline Desert Soil, Kutch (Gujarat).</title>
        <authorList>
            <person name="Agarwal L."/>
            <person name="Purohit H.J."/>
        </authorList>
    </citation>
    <scope>NUCLEOTIDE SEQUENCE [LARGE SCALE GENOMIC DNA]</scope>
    <source>
        <strain evidence="2">HPC(L)</strain>
    </source>
</reference>
<name>A0ABN0HRC0_RHILU</name>
<organism evidence="1 2">
    <name type="scientific">Bradyrhizobium lupini HPC(L)</name>
    <dbReference type="NCBI Taxonomy" id="1229491"/>
    <lineage>
        <taxon>Bacteria</taxon>
        <taxon>Pseudomonadati</taxon>
        <taxon>Pseudomonadota</taxon>
        <taxon>Alphaproteobacteria</taxon>
        <taxon>Hyphomicrobiales</taxon>
        <taxon>Nitrobacteraceae</taxon>
        <taxon>Bradyrhizobium</taxon>
    </lineage>
</organism>
<evidence type="ECO:0000313" key="1">
    <source>
        <dbReference type="EMBL" id="EKJ97228.1"/>
    </source>
</evidence>
<sequence>MPVIFTTEGTMINSEHVVKYTELRNGQTRFLLSTGDVENAEVVGDTEDAFYPIVPANPGHAAVFVDQWEGEFHYRIRSIIAWRVCPGGIFPFFATDGDHLDNYEALIDPLGGVSDDEGNTGMTLVEWKKAFESRVLDGQKEAA</sequence>
<dbReference type="RefSeq" id="WP_006697525.1">
    <property type="nucleotide sequence ID" value="NZ_AMQQ01000004.1"/>
</dbReference>
<dbReference type="EMBL" id="AMQQ01000004">
    <property type="protein sequence ID" value="EKJ97228.1"/>
    <property type="molecule type" value="Genomic_DNA"/>
</dbReference>
<evidence type="ECO:0000313" key="2">
    <source>
        <dbReference type="Proteomes" id="UP000017668"/>
    </source>
</evidence>